<reference evidence="3" key="1">
    <citation type="submission" date="2011-07" db="EMBL/GenBank/DDBJ databases">
        <authorList>
            <consortium name="Caenorhabditis brenneri Sequencing and Analysis Consortium"/>
            <person name="Wilson R.K."/>
        </authorList>
    </citation>
    <scope>NUCLEOTIDE SEQUENCE [LARGE SCALE GENOMIC DNA]</scope>
    <source>
        <strain evidence="3">PB2801</strain>
    </source>
</reference>
<accession>G0NA55</accession>
<dbReference type="InParanoid" id="G0NA55"/>
<keyword evidence="1" id="KW-0812">Transmembrane</keyword>
<dbReference type="FunCoup" id="G0NA55">
    <property type="interactions" value="8"/>
</dbReference>
<proteinExistence type="predicted"/>
<evidence type="ECO:0000313" key="3">
    <source>
        <dbReference type="Proteomes" id="UP000008068"/>
    </source>
</evidence>
<name>G0NA55_CAEBE</name>
<evidence type="ECO:0000313" key="2">
    <source>
        <dbReference type="EMBL" id="EGT56018.1"/>
    </source>
</evidence>
<organism evidence="3">
    <name type="scientific">Caenorhabditis brenneri</name>
    <name type="common">Nematode worm</name>
    <dbReference type="NCBI Taxonomy" id="135651"/>
    <lineage>
        <taxon>Eukaryota</taxon>
        <taxon>Metazoa</taxon>
        <taxon>Ecdysozoa</taxon>
        <taxon>Nematoda</taxon>
        <taxon>Chromadorea</taxon>
        <taxon>Rhabditida</taxon>
        <taxon>Rhabditina</taxon>
        <taxon>Rhabditomorpha</taxon>
        <taxon>Rhabditoidea</taxon>
        <taxon>Rhabditidae</taxon>
        <taxon>Peloderinae</taxon>
        <taxon>Caenorhabditis</taxon>
    </lineage>
</organism>
<dbReference type="InterPro" id="IPR052665">
    <property type="entry name" value="Neuropeptide-GPCR"/>
</dbReference>
<dbReference type="OMA" id="FRIGAVC"/>
<feature type="transmembrane region" description="Helical" evidence="1">
    <location>
        <begin position="132"/>
        <end position="151"/>
    </location>
</feature>
<dbReference type="PANTHER" id="PTHR24224">
    <property type="entry name" value="CARDIOACCELERATORY PEPTIDE RECEPTOR-RELATED"/>
    <property type="match status" value="1"/>
</dbReference>
<dbReference type="eggNOG" id="ENOG502THNB">
    <property type="taxonomic scope" value="Eukaryota"/>
</dbReference>
<dbReference type="Gene3D" id="1.20.1070.10">
    <property type="entry name" value="Rhodopsin 7-helix transmembrane proteins"/>
    <property type="match status" value="1"/>
</dbReference>
<feature type="transmembrane region" description="Helical" evidence="1">
    <location>
        <begin position="12"/>
        <end position="34"/>
    </location>
</feature>
<evidence type="ECO:0008006" key="4">
    <source>
        <dbReference type="Google" id="ProtNLM"/>
    </source>
</evidence>
<dbReference type="Proteomes" id="UP000008068">
    <property type="component" value="Unassembled WGS sequence"/>
</dbReference>
<dbReference type="Pfam" id="PF10323">
    <property type="entry name" value="7TM_GPCR_Srv"/>
    <property type="match status" value="2"/>
</dbReference>
<feature type="transmembrane region" description="Helical" evidence="1">
    <location>
        <begin position="184"/>
        <end position="204"/>
    </location>
</feature>
<dbReference type="InterPro" id="IPR019426">
    <property type="entry name" value="7TM_GPCR_serpentine_rcpt_Srv"/>
</dbReference>
<dbReference type="HOGENOM" id="CLU_055887_1_0_1"/>
<dbReference type="PANTHER" id="PTHR24224:SF12">
    <property type="entry name" value="G-PROTEIN COUPLED RECEPTORS FAMILY 1 PROFILE DOMAIN-CONTAINING PROTEIN-RELATED"/>
    <property type="match status" value="1"/>
</dbReference>
<gene>
    <name evidence="2" type="ORF">CAEBREN_14363</name>
</gene>
<keyword evidence="3" id="KW-1185">Reference proteome</keyword>
<sequence>MVSIAGHFNWTHAVYFGFFAFIMPVYFLIFVCLLKLRTSDALFKTTFYAILLQHSLADIIAMGLYAFQKISYILIPEFIYTNQETLASFFYNCFFWFIIIRSNGVALMTIHRYLIIVKSNSNFSLAIQRSRSFLVWIIYWIPAAFFDGVFYSDPTIRFDSVENLKNVVKPETTLTEMMVYIRDFFPLANGLLSFISPFTIILFNKDLTRRIRTMITGQKIRVLQENQSEVSAKISVRMT</sequence>
<dbReference type="SUPFAM" id="SSF81321">
    <property type="entry name" value="Family A G protein-coupled receptor-like"/>
    <property type="match status" value="1"/>
</dbReference>
<protein>
    <recommendedName>
        <fullName evidence="4">G-protein coupled receptors family 1 profile domain-containing protein</fullName>
    </recommendedName>
</protein>
<dbReference type="GO" id="GO:0016020">
    <property type="term" value="C:membrane"/>
    <property type="evidence" value="ECO:0007669"/>
    <property type="project" value="TreeGrafter"/>
</dbReference>
<dbReference type="OrthoDB" id="5834967at2759"/>
<keyword evidence="1" id="KW-0472">Membrane</keyword>
<feature type="transmembrane region" description="Helical" evidence="1">
    <location>
        <begin position="88"/>
        <end position="111"/>
    </location>
</feature>
<evidence type="ECO:0000256" key="1">
    <source>
        <dbReference type="SAM" id="Phobius"/>
    </source>
</evidence>
<dbReference type="EMBL" id="GL379853">
    <property type="protein sequence ID" value="EGT56018.1"/>
    <property type="molecule type" value="Genomic_DNA"/>
</dbReference>
<keyword evidence="1" id="KW-1133">Transmembrane helix</keyword>
<dbReference type="AlphaFoldDB" id="G0NA55"/>
<feature type="transmembrane region" description="Helical" evidence="1">
    <location>
        <begin position="46"/>
        <end position="68"/>
    </location>
</feature>